<dbReference type="PANTHER" id="PTHR30461:SF23">
    <property type="entry name" value="DNA RECOMBINASE-RELATED"/>
    <property type="match status" value="1"/>
</dbReference>
<dbReference type="Gene3D" id="3.40.50.1390">
    <property type="entry name" value="Resolvase, N-terminal catalytic domain"/>
    <property type="match status" value="1"/>
</dbReference>
<protein>
    <submittedName>
        <fullName evidence="2">Site-specific recombinase, DNA invertase Pin</fullName>
    </submittedName>
</protein>
<dbReference type="CDD" id="cd00338">
    <property type="entry name" value="Ser_Recombinase"/>
    <property type="match status" value="1"/>
</dbReference>
<gene>
    <name evidence="2" type="ORF">SacglDRAFT_00068</name>
</gene>
<sequence length="144" mass="15900">MKAIAYVRCASPNPDYEDAQKRKCVKYAQEHGLDIMQTYSETGIPRSLSERLLAAVAEHRAEAVIVKDAARLGRNPAEYARLTDAFRAADVKLCLADLNRAPGLGSFEARLLATIAAIEDELLEETGMLEEDACSQDDEQDLTR</sequence>
<dbReference type="SUPFAM" id="SSF53041">
    <property type="entry name" value="Resolvase-like"/>
    <property type="match status" value="1"/>
</dbReference>
<dbReference type="Proteomes" id="UP000005087">
    <property type="component" value="Chromosome"/>
</dbReference>
<dbReference type="InterPro" id="IPR036162">
    <property type="entry name" value="Resolvase-like_N_sf"/>
</dbReference>
<evidence type="ECO:0000259" key="1">
    <source>
        <dbReference type="SMART" id="SM00857"/>
    </source>
</evidence>
<evidence type="ECO:0000313" key="3">
    <source>
        <dbReference type="Proteomes" id="UP000005087"/>
    </source>
</evidence>
<dbReference type="Pfam" id="PF00239">
    <property type="entry name" value="Resolvase"/>
    <property type="match status" value="1"/>
</dbReference>
<keyword evidence="3" id="KW-1185">Reference proteome</keyword>
<dbReference type="InterPro" id="IPR006119">
    <property type="entry name" value="Resolv_N"/>
</dbReference>
<dbReference type="HOGENOM" id="CLU_1795092_0_0_11"/>
<dbReference type="GO" id="GO:0003677">
    <property type="term" value="F:DNA binding"/>
    <property type="evidence" value="ECO:0007669"/>
    <property type="project" value="InterPro"/>
</dbReference>
<dbReference type="eggNOG" id="ENOG5033NFQ">
    <property type="taxonomic scope" value="Bacteria"/>
</dbReference>
<dbReference type="AlphaFoldDB" id="I1CWF9"/>
<name>I1CWF9_9PSEU</name>
<dbReference type="EMBL" id="CM001484">
    <property type="protein sequence ID" value="EIE97033.1"/>
    <property type="molecule type" value="Genomic_DNA"/>
</dbReference>
<evidence type="ECO:0000313" key="2">
    <source>
        <dbReference type="EMBL" id="EIE97033.1"/>
    </source>
</evidence>
<accession>I1CWF9</accession>
<organism evidence="2 3">
    <name type="scientific">Saccharomonospora glauca K62</name>
    <dbReference type="NCBI Taxonomy" id="928724"/>
    <lineage>
        <taxon>Bacteria</taxon>
        <taxon>Bacillati</taxon>
        <taxon>Actinomycetota</taxon>
        <taxon>Actinomycetes</taxon>
        <taxon>Pseudonocardiales</taxon>
        <taxon>Pseudonocardiaceae</taxon>
        <taxon>Saccharomonospora</taxon>
    </lineage>
</organism>
<dbReference type="InterPro" id="IPR050639">
    <property type="entry name" value="SSR_resolvase"/>
</dbReference>
<dbReference type="PANTHER" id="PTHR30461">
    <property type="entry name" value="DNA-INVERTASE FROM LAMBDOID PROPHAGE"/>
    <property type="match status" value="1"/>
</dbReference>
<dbReference type="SMART" id="SM00857">
    <property type="entry name" value="Resolvase"/>
    <property type="match status" value="1"/>
</dbReference>
<reference evidence="3" key="2">
    <citation type="submission" date="2012-01" db="EMBL/GenBank/DDBJ databases">
        <title>Noncontiguous Finished sequence of chromosome of Saccharomonospora glauca K62.</title>
        <authorList>
            <consortium name="US DOE Joint Genome Institute"/>
            <person name="Lucas S."/>
            <person name="Han J."/>
            <person name="Lapidus A."/>
            <person name="Cheng J.-F."/>
            <person name="Goodwin L."/>
            <person name="Pitluck S."/>
            <person name="Peters L."/>
            <person name="Mikhailova N."/>
            <person name="Held B."/>
            <person name="Detter J.C."/>
            <person name="Han C."/>
            <person name="Tapia R."/>
            <person name="Land M."/>
            <person name="Hauser L."/>
            <person name="Kyrpides N."/>
            <person name="Ivanova N."/>
            <person name="Pagani I."/>
            <person name="Brambilla E.-M."/>
            <person name="Klenk H.-P."/>
            <person name="Woyke T."/>
        </authorList>
    </citation>
    <scope>NUCLEOTIDE SEQUENCE [LARGE SCALE GENOMIC DNA]</scope>
    <source>
        <strain evidence="3">K62</strain>
    </source>
</reference>
<dbReference type="GO" id="GO:0000150">
    <property type="term" value="F:DNA strand exchange activity"/>
    <property type="evidence" value="ECO:0007669"/>
    <property type="project" value="InterPro"/>
</dbReference>
<reference evidence="2 3" key="1">
    <citation type="submission" date="2011-09" db="EMBL/GenBank/DDBJ databases">
        <authorList>
            <consortium name="US DOE Joint Genome Institute (JGI-PGF)"/>
            <person name="Lucas S."/>
            <person name="Han J."/>
            <person name="Lapidus A."/>
            <person name="Cheng J.-F."/>
            <person name="Goodwin L."/>
            <person name="Pitluck S."/>
            <person name="Peters L."/>
            <person name="Land M.L."/>
            <person name="Hauser L."/>
            <person name="Brambilla E."/>
            <person name="Klenk H.-P."/>
            <person name="Woyke T.J."/>
        </authorList>
    </citation>
    <scope>NUCLEOTIDE SEQUENCE [LARGE SCALE GENOMIC DNA]</scope>
    <source>
        <strain evidence="2 3">K62</strain>
    </source>
</reference>
<feature type="domain" description="Resolvase/invertase-type recombinase catalytic" evidence="1">
    <location>
        <begin position="3"/>
        <end position="129"/>
    </location>
</feature>
<proteinExistence type="predicted"/>